<protein>
    <submittedName>
        <fullName evidence="1">Uncharacterized protein</fullName>
    </submittedName>
</protein>
<comment type="caution">
    <text evidence="1">The sequence shown here is derived from an EMBL/GenBank/DDBJ whole genome shotgun (WGS) entry which is preliminary data.</text>
</comment>
<sequence>MPECGIVWDVNKTQQFDSAESDVGQNSAVCFCREQQLQEWCLKTLGCTEERKNVPEDTCPKGVRVVAECSCGRPVL</sequence>
<reference evidence="2" key="1">
    <citation type="submission" date="2019-07" db="EMBL/GenBank/DDBJ databases">
        <title>De Novo Assembly of kiwifruit Actinidia rufa.</title>
        <authorList>
            <person name="Sugita-Konishi S."/>
            <person name="Sato K."/>
            <person name="Mori E."/>
            <person name="Abe Y."/>
            <person name="Kisaki G."/>
            <person name="Hamano K."/>
            <person name="Suezawa K."/>
            <person name="Otani M."/>
            <person name="Fukuda T."/>
            <person name="Manabe T."/>
            <person name="Gomi K."/>
            <person name="Tabuchi M."/>
            <person name="Akimitsu K."/>
            <person name="Kataoka I."/>
        </authorList>
    </citation>
    <scope>NUCLEOTIDE SEQUENCE [LARGE SCALE GENOMIC DNA]</scope>
    <source>
        <strain evidence="2">cv. Fuchu</strain>
    </source>
</reference>
<dbReference type="Proteomes" id="UP000585474">
    <property type="component" value="Unassembled WGS sequence"/>
</dbReference>
<gene>
    <name evidence="1" type="ORF">Acr_00g0048100</name>
</gene>
<dbReference type="AlphaFoldDB" id="A0A7J0DK31"/>
<evidence type="ECO:0000313" key="1">
    <source>
        <dbReference type="EMBL" id="GFS36794.1"/>
    </source>
</evidence>
<keyword evidence="2" id="KW-1185">Reference proteome</keyword>
<accession>A0A7J0DK31</accession>
<proteinExistence type="predicted"/>
<dbReference type="EMBL" id="BJWL01000265">
    <property type="protein sequence ID" value="GFS36794.1"/>
    <property type="molecule type" value="Genomic_DNA"/>
</dbReference>
<evidence type="ECO:0000313" key="2">
    <source>
        <dbReference type="Proteomes" id="UP000585474"/>
    </source>
</evidence>
<organism evidence="1 2">
    <name type="scientific">Actinidia rufa</name>
    <dbReference type="NCBI Taxonomy" id="165716"/>
    <lineage>
        <taxon>Eukaryota</taxon>
        <taxon>Viridiplantae</taxon>
        <taxon>Streptophyta</taxon>
        <taxon>Embryophyta</taxon>
        <taxon>Tracheophyta</taxon>
        <taxon>Spermatophyta</taxon>
        <taxon>Magnoliopsida</taxon>
        <taxon>eudicotyledons</taxon>
        <taxon>Gunneridae</taxon>
        <taxon>Pentapetalae</taxon>
        <taxon>asterids</taxon>
        <taxon>Ericales</taxon>
        <taxon>Actinidiaceae</taxon>
        <taxon>Actinidia</taxon>
    </lineage>
</organism>
<name>A0A7J0DK31_9ERIC</name>